<dbReference type="EMBL" id="FPJO01000014">
    <property type="protein sequence ID" value="SFY22955.1"/>
    <property type="molecule type" value="Genomic_DNA"/>
</dbReference>
<evidence type="ECO:0000313" key="4">
    <source>
        <dbReference type="Proteomes" id="UP000181909"/>
    </source>
</evidence>
<feature type="region of interest" description="Disordered" evidence="1">
    <location>
        <begin position="410"/>
        <end position="430"/>
    </location>
</feature>
<reference evidence="3 4" key="1">
    <citation type="submission" date="2016-11" db="EMBL/GenBank/DDBJ databases">
        <authorList>
            <person name="Jaros S."/>
            <person name="Januszkiewicz K."/>
            <person name="Wedrychowicz H."/>
        </authorList>
    </citation>
    <scope>NUCLEOTIDE SEQUENCE [LARGE SCALE GENOMIC DNA]</scope>
    <source>
        <strain evidence="3 4">OK807</strain>
    </source>
</reference>
<feature type="compositionally biased region" description="Low complexity" evidence="1">
    <location>
        <begin position="415"/>
        <end position="430"/>
    </location>
</feature>
<accession>A0A1K2DIN3</accession>
<dbReference type="OrthoDB" id="4149784at2"/>
<sequence>MTCPETEENGGVRALRAWVMAATKRALRLYPPGASTAGPDMYDGSIAELEELMRLLEHDAELRATVSVQLGSVLAMRHLARGGVPADRERARRLLREARDPATPTGAATDPDDRRWAALSLLSLVLPVPQKGVRGDRPPAMSGLLGWHSELGPAGMADAVAEIRELLDEVRELPLPPEQHEQLRRTGSMLDQLAGPRSPVHAMRTFMDTMSGGFPYEDELRRVTDLLSDLPGPAADPGPGARTEGRSAPGPAPGGTEAFTAVNAVVPSVLEAFSVLRNGDPEALDQALGRLRDAHGPLVVLSACETDLSTRDHDEALTLTTSFVSGGARNVVGSRWTAQDGASALMMAVFHHYLAVEGQGPADALRAAQLWMLDPDRKNPGSLGGGLLREIQRPGLDRLPVWAAFIHQGHPGPGPATAATARTASEGGTV</sequence>
<dbReference type="InterPro" id="IPR024983">
    <property type="entry name" value="CHAT_dom"/>
</dbReference>
<proteinExistence type="predicted"/>
<evidence type="ECO:0000313" key="3">
    <source>
        <dbReference type="EMBL" id="SFY22955.1"/>
    </source>
</evidence>
<dbReference type="STRING" id="1893.SAMN02787144_101490"/>
<feature type="region of interest" description="Disordered" evidence="1">
    <location>
        <begin position="228"/>
        <end position="256"/>
    </location>
</feature>
<dbReference type="Proteomes" id="UP000181909">
    <property type="component" value="Unassembled WGS sequence"/>
</dbReference>
<feature type="domain" description="CHAT" evidence="2">
    <location>
        <begin position="290"/>
        <end position="409"/>
    </location>
</feature>
<gene>
    <name evidence="3" type="ORF">SAMN02787144_101490</name>
</gene>
<dbReference type="Pfam" id="PF12770">
    <property type="entry name" value="CHAT"/>
    <property type="match status" value="1"/>
</dbReference>
<protein>
    <submittedName>
        <fullName evidence="3">CHAT domain-containing protein</fullName>
    </submittedName>
</protein>
<name>A0A1K2DIN3_STRAR</name>
<evidence type="ECO:0000259" key="2">
    <source>
        <dbReference type="Pfam" id="PF12770"/>
    </source>
</evidence>
<evidence type="ECO:0000256" key="1">
    <source>
        <dbReference type="SAM" id="MobiDB-lite"/>
    </source>
</evidence>
<dbReference type="AlphaFoldDB" id="A0A1K2DIN3"/>
<feature type="compositionally biased region" description="Low complexity" evidence="1">
    <location>
        <begin position="231"/>
        <end position="241"/>
    </location>
</feature>
<organism evidence="3 4">
    <name type="scientific">Streptomyces atratus</name>
    <dbReference type="NCBI Taxonomy" id="1893"/>
    <lineage>
        <taxon>Bacteria</taxon>
        <taxon>Bacillati</taxon>
        <taxon>Actinomycetota</taxon>
        <taxon>Actinomycetes</taxon>
        <taxon>Kitasatosporales</taxon>
        <taxon>Streptomycetaceae</taxon>
        <taxon>Streptomyces</taxon>
    </lineage>
</organism>
<dbReference type="RefSeq" id="WP_072487111.1">
    <property type="nucleotide sequence ID" value="NZ_CP108276.1"/>
</dbReference>